<dbReference type="GO" id="GO:0000139">
    <property type="term" value="C:Golgi membrane"/>
    <property type="evidence" value="ECO:0007669"/>
    <property type="project" value="InterPro"/>
</dbReference>
<dbReference type="Pfam" id="PF04142">
    <property type="entry name" value="Nuc_sug_transp"/>
    <property type="match status" value="1"/>
</dbReference>
<reference evidence="7" key="1">
    <citation type="journal article" date="2023" name="G3 (Bethesda)">
        <title>A reference genome for the long-term kleptoplast-retaining sea slug Elysia crispata morphotype clarki.</title>
        <authorList>
            <person name="Eastman K.E."/>
            <person name="Pendleton A.L."/>
            <person name="Shaikh M.A."/>
            <person name="Suttiyut T."/>
            <person name="Ogas R."/>
            <person name="Tomko P."/>
            <person name="Gavelis G."/>
            <person name="Widhalm J.R."/>
            <person name="Wisecaver J.H."/>
        </authorList>
    </citation>
    <scope>NUCLEOTIDE SEQUENCE</scope>
    <source>
        <strain evidence="7">ECLA1</strain>
    </source>
</reference>
<evidence type="ECO:0000313" key="7">
    <source>
        <dbReference type="EMBL" id="KAK3733723.1"/>
    </source>
</evidence>
<evidence type="ECO:0000256" key="1">
    <source>
        <dbReference type="ARBA" id="ARBA00004141"/>
    </source>
</evidence>
<evidence type="ECO:0008006" key="9">
    <source>
        <dbReference type="Google" id="ProtNLM"/>
    </source>
</evidence>
<dbReference type="NCBIfam" id="TIGR00803">
    <property type="entry name" value="nst"/>
    <property type="match status" value="1"/>
</dbReference>
<evidence type="ECO:0000313" key="8">
    <source>
        <dbReference type="Proteomes" id="UP001283361"/>
    </source>
</evidence>
<evidence type="ECO:0000256" key="6">
    <source>
        <dbReference type="SAM" id="Phobius"/>
    </source>
</evidence>
<keyword evidence="2" id="KW-0762">Sugar transport</keyword>
<comment type="caution">
    <text evidence="7">The sequence shown here is derived from an EMBL/GenBank/DDBJ whole genome shotgun (WGS) entry which is preliminary data.</text>
</comment>
<dbReference type="AlphaFoldDB" id="A0AAE0Y5F0"/>
<keyword evidence="4 6" id="KW-1133">Transmembrane helix</keyword>
<organism evidence="7 8">
    <name type="scientific">Elysia crispata</name>
    <name type="common">lettuce slug</name>
    <dbReference type="NCBI Taxonomy" id="231223"/>
    <lineage>
        <taxon>Eukaryota</taxon>
        <taxon>Metazoa</taxon>
        <taxon>Spiralia</taxon>
        <taxon>Lophotrochozoa</taxon>
        <taxon>Mollusca</taxon>
        <taxon>Gastropoda</taxon>
        <taxon>Heterobranchia</taxon>
        <taxon>Euthyneura</taxon>
        <taxon>Panpulmonata</taxon>
        <taxon>Sacoglossa</taxon>
        <taxon>Placobranchoidea</taxon>
        <taxon>Plakobranchidae</taxon>
        <taxon>Elysia</taxon>
    </lineage>
</organism>
<gene>
    <name evidence="7" type="ORF">RRG08_026838</name>
</gene>
<protein>
    <recommendedName>
        <fullName evidence="9">UDP-sugar transporter protein SLC35A4</fullName>
    </recommendedName>
</protein>
<dbReference type="GO" id="GO:0015165">
    <property type="term" value="F:pyrimidine nucleotide-sugar transmembrane transporter activity"/>
    <property type="evidence" value="ECO:0007669"/>
    <property type="project" value="InterPro"/>
</dbReference>
<feature type="transmembrane region" description="Helical" evidence="6">
    <location>
        <begin position="277"/>
        <end position="298"/>
    </location>
</feature>
<dbReference type="PANTHER" id="PTHR10231">
    <property type="entry name" value="NUCLEOTIDE-SUGAR TRANSMEMBRANE TRANSPORTER"/>
    <property type="match status" value="1"/>
</dbReference>
<feature type="transmembrane region" description="Helical" evidence="6">
    <location>
        <begin position="181"/>
        <end position="201"/>
    </location>
</feature>
<evidence type="ECO:0000256" key="5">
    <source>
        <dbReference type="ARBA" id="ARBA00023136"/>
    </source>
</evidence>
<feature type="transmembrane region" description="Helical" evidence="6">
    <location>
        <begin position="304"/>
        <end position="323"/>
    </location>
</feature>
<dbReference type="PIRSF" id="PIRSF005799">
    <property type="entry name" value="UDP-gal_transpt"/>
    <property type="match status" value="1"/>
</dbReference>
<dbReference type="InterPro" id="IPR007271">
    <property type="entry name" value="Nuc_sug_transpt"/>
</dbReference>
<keyword evidence="8" id="KW-1185">Reference proteome</keyword>
<dbReference type="Proteomes" id="UP001283361">
    <property type="component" value="Unassembled WGS sequence"/>
</dbReference>
<feature type="transmembrane region" description="Helical" evidence="6">
    <location>
        <begin position="222"/>
        <end position="240"/>
    </location>
</feature>
<proteinExistence type="predicted"/>
<evidence type="ECO:0000256" key="2">
    <source>
        <dbReference type="ARBA" id="ARBA00022597"/>
    </source>
</evidence>
<keyword evidence="2" id="KW-0813">Transport</keyword>
<feature type="transmembrane region" description="Helical" evidence="6">
    <location>
        <begin position="26"/>
        <end position="43"/>
    </location>
</feature>
<feature type="transmembrane region" description="Helical" evidence="6">
    <location>
        <begin position="150"/>
        <end position="169"/>
    </location>
</feature>
<keyword evidence="5 6" id="KW-0472">Membrane</keyword>
<name>A0AAE0Y5F0_9GAST</name>
<feature type="transmembrane region" description="Helical" evidence="6">
    <location>
        <begin position="252"/>
        <end position="270"/>
    </location>
</feature>
<feature type="transmembrane region" description="Helical" evidence="6">
    <location>
        <begin position="63"/>
        <end position="84"/>
    </location>
</feature>
<sequence length="337" mass="37828">MKPIHLQKMTTFHWTIGKSSKCDSKVFIWPSILIIEVLVYSSYGIFINLSRSDGNLEYHSSSIWFSVELLKLGLALLLAWPEILNQVSLFSKTKSVLPFCIPALCYCVNNNLSVYMQDQMDPATYQVLSNLKIASTALFYRLIIKRRLMTLQWVSLGILMFAGGLNSYTGLKAKSKSLQDIHISALGMVMAAIYCSVSGFSGVYTEYILKKDAVIPLALQNCYMYIFGVILNGLLMLYQSGDMKIYHSFTKYTWAAVISQAFNGLAMSFIMKYSSNITRLLVISSAVPVTAALTMVVFNMKAGLDFFVVVFLVVLALCMYNSYSIGKRRSMSKESFV</sequence>
<comment type="subcellular location">
    <subcellularLocation>
        <location evidence="1">Membrane</location>
        <topology evidence="1">Multi-pass membrane protein</topology>
    </subcellularLocation>
</comment>
<dbReference type="EMBL" id="JAWDGP010006885">
    <property type="protein sequence ID" value="KAK3733723.1"/>
    <property type="molecule type" value="Genomic_DNA"/>
</dbReference>
<accession>A0AAE0Y5F0</accession>
<keyword evidence="3 6" id="KW-0812">Transmembrane</keyword>
<evidence type="ECO:0000256" key="4">
    <source>
        <dbReference type="ARBA" id="ARBA00022989"/>
    </source>
</evidence>
<evidence type="ECO:0000256" key="3">
    <source>
        <dbReference type="ARBA" id="ARBA00022692"/>
    </source>
</evidence>